<dbReference type="Proteomes" id="UP000254396">
    <property type="component" value="Unassembled WGS sequence"/>
</dbReference>
<evidence type="ECO:0000313" key="7">
    <source>
        <dbReference type="Proteomes" id="UP000244140"/>
    </source>
</evidence>
<evidence type="ECO:0000313" key="2">
    <source>
        <dbReference type="EMBL" id="QNP36873.1"/>
    </source>
</evidence>
<dbReference type="EMBL" id="UGIX01000001">
    <property type="protein sequence ID" value="STP65225.1"/>
    <property type="molecule type" value="Genomic_DNA"/>
</dbReference>
<name>A0A1Q1FVS5_ENTFL</name>
<dbReference type="EMBL" id="PZZH01000001">
    <property type="protein sequence ID" value="PTN78348.1"/>
    <property type="molecule type" value="Genomic_DNA"/>
</dbReference>
<evidence type="ECO:0000313" key="5">
    <source>
        <dbReference type="EMBL" id="WEH23646.1"/>
    </source>
</evidence>
<accession>A0A1Q1FVS5</accession>
<sequence length="273" mass="31145">MEININKKDLKKASRKFRQLASRVLNAHYSEVNSIIKMFVEYIDSTPVIYEYIQDVFVEYPNLEDEIKQVSESYGRLILTTGKTPEQEVSSVYQILKYISENLSTNTTFLGWGYTSSRAYQDMVKEFGNRVVMPFVDQVNVYLSDIATDMGYDEERKYMIHVSGGQAQVNISNDNSTINANQNVQINQSKVDDLISDLKSNIEKELVDNEPIKDVLLSQLALIESQQTESEPQKNVLKTAFETMQSLLKTAPLAVTAVESCNRLYELMSPLFN</sequence>
<evidence type="ECO:0000313" key="1">
    <source>
        <dbReference type="EMBL" id="PTN78348.1"/>
    </source>
</evidence>
<evidence type="ECO:0000313" key="12">
    <source>
        <dbReference type="Proteomes" id="UP001222182"/>
    </source>
</evidence>
<evidence type="ECO:0000313" key="3">
    <source>
        <dbReference type="EMBL" id="STP65225.1"/>
    </source>
</evidence>
<gene>
    <name evidence="1" type="ORF">DAI13_11515</name>
    <name evidence="4" type="ORF">EY666_05780</name>
    <name evidence="2" type="ORF">H9Q64_10365</name>
    <name evidence="3" type="ORF">NCTC13379_01515</name>
    <name evidence="6" type="ORF">P0083_10905</name>
    <name evidence="5" type="ORF">P0D81_06380</name>
</gene>
<reference evidence="4 9" key="3">
    <citation type="submission" date="2019-02" db="EMBL/GenBank/DDBJ databases">
        <title>Bacteria dissemination in different level of health care in South Africa: the effectiveness of infections prevention and control.</title>
        <authorList>
            <person name="Shobo C."/>
            <person name="Amoako D.G."/>
            <person name="Allam M."/>
            <person name="Ismail A."/>
            <person name="Bester L.A."/>
            <person name="Essack S.Y."/>
        </authorList>
    </citation>
    <scope>NUCLEOTIDE SEQUENCE [LARGE SCALE GENOMIC DNA]</scope>
    <source>
        <strain evidence="4 9">2SIL2</strain>
    </source>
</reference>
<reference evidence="2 10" key="4">
    <citation type="submission" date="2020-08" db="EMBL/GenBank/DDBJ databases">
        <title>Enterococcus faecalis SF28073 genome assembly.</title>
        <authorList>
            <person name="Duerkop B.A."/>
            <person name="Johnson C.N."/>
        </authorList>
    </citation>
    <scope>NUCLEOTIDE SEQUENCE [LARGE SCALE GENOMIC DNA]</scope>
    <source>
        <strain evidence="2 10">SF28073</strain>
    </source>
</reference>
<dbReference type="EMBL" id="SIYF01000128">
    <property type="protein sequence ID" value="TKK88269.1"/>
    <property type="molecule type" value="Genomic_DNA"/>
</dbReference>
<dbReference type="EMBL" id="CP060804">
    <property type="protein sequence ID" value="QNP36873.1"/>
    <property type="molecule type" value="Genomic_DNA"/>
</dbReference>
<dbReference type="Proteomes" id="UP000516122">
    <property type="component" value="Chromosome"/>
</dbReference>
<reference evidence="5 11" key="5">
    <citation type="submission" date="2023-02" db="EMBL/GenBank/DDBJ databases">
        <title>Results of the 2020 Genomic Proficiency Test for the network of European Union Reference Laboratory for Antimicrobial Resistance assessing whole genome sequencing capacities.</title>
        <authorList>
            <person name="Hoffmann M."/>
            <person name="Luo Y."/>
            <person name="Sorensen L.H."/>
            <person name="Pedersen S.K."/>
            <person name="Hendriksen R.S."/>
        </authorList>
    </citation>
    <scope>NUCLEOTIDE SEQUENCE [LARGE SCALE GENOMIC DNA]</scope>
    <source>
        <strain evidence="5 11">GENOMIC22-006</strain>
    </source>
</reference>
<evidence type="ECO:0000313" key="11">
    <source>
        <dbReference type="Proteomes" id="UP001221642"/>
    </source>
</evidence>
<dbReference type="RefSeq" id="WP_002359810.1">
    <property type="nucleotide sequence ID" value="NZ_AP031218.1"/>
</dbReference>
<reference evidence="1 7" key="1">
    <citation type="submission" date="2018-04" db="EMBL/GenBank/DDBJ databases">
        <authorList>
            <person name="Van Tyne D."/>
        </authorList>
    </citation>
    <scope>NUCLEOTIDE SEQUENCE [LARGE SCALE GENOMIC DNA]</scope>
    <source>
        <strain evidence="1 7">B2535</strain>
    </source>
</reference>
<dbReference type="Proteomes" id="UP001221642">
    <property type="component" value="Chromosome"/>
</dbReference>
<dbReference type="Proteomes" id="UP000244140">
    <property type="component" value="Unassembled WGS sequence"/>
</dbReference>
<dbReference type="EMBL" id="CP119159">
    <property type="protein sequence ID" value="WEH23646.1"/>
    <property type="molecule type" value="Genomic_DNA"/>
</dbReference>
<protein>
    <submittedName>
        <fullName evidence="4">Uncharacterized protein</fullName>
    </submittedName>
</protein>
<organism evidence="4 9">
    <name type="scientific">Enterococcus faecalis</name>
    <name type="common">Streptococcus faecalis</name>
    <dbReference type="NCBI Taxonomy" id="1351"/>
    <lineage>
        <taxon>Bacteria</taxon>
        <taxon>Bacillati</taxon>
        <taxon>Bacillota</taxon>
        <taxon>Bacilli</taxon>
        <taxon>Lactobacillales</taxon>
        <taxon>Enterococcaceae</taxon>
        <taxon>Enterococcus</taxon>
    </lineage>
</organism>
<dbReference type="AlphaFoldDB" id="A0A1Q1FVS5"/>
<dbReference type="Proteomes" id="UP000305511">
    <property type="component" value="Unassembled WGS sequence"/>
</dbReference>
<reference evidence="6 12" key="6">
    <citation type="submission" date="2023-03" db="EMBL/GenBank/DDBJ databases">
        <title>Complete genome sequence of an Enterococcus faecalis urinary isolate.</title>
        <authorList>
            <person name="Brauer A.L."/>
            <person name="Armbruster C.E."/>
        </authorList>
    </citation>
    <scope>NUCLEOTIDE SEQUENCE [LARGE SCALE GENOMIC DNA]</scope>
    <source>
        <strain evidence="6 12">3143</strain>
    </source>
</reference>
<reference evidence="3 8" key="2">
    <citation type="submission" date="2018-06" db="EMBL/GenBank/DDBJ databases">
        <authorList>
            <consortium name="Pathogen Informatics"/>
            <person name="Doyle S."/>
        </authorList>
    </citation>
    <scope>NUCLEOTIDE SEQUENCE [LARGE SCALE GENOMIC DNA]</scope>
    <source>
        <strain evidence="3 8">NCTC13379</strain>
    </source>
</reference>
<evidence type="ECO:0000313" key="4">
    <source>
        <dbReference type="EMBL" id="TKK88269.1"/>
    </source>
</evidence>
<evidence type="ECO:0000313" key="10">
    <source>
        <dbReference type="Proteomes" id="UP000516122"/>
    </source>
</evidence>
<proteinExistence type="predicted"/>
<dbReference type="EMBL" id="CP119528">
    <property type="protein sequence ID" value="WER41834.1"/>
    <property type="molecule type" value="Genomic_DNA"/>
</dbReference>
<dbReference type="SMR" id="A0A1Q1FVS5"/>
<evidence type="ECO:0000313" key="8">
    <source>
        <dbReference type="Proteomes" id="UP000254396"/>
    </source>
</evidence>
<evidence type="ECO:0000313" key="9">
    <source>
        <dbReference type="Proteomes" id="UP000305511"/>
    </source>
</evidence>
<dbReference type="Proteomes" id="UP001222182">
    <property type="component" value="Chromosome"/>
</dbReference>
<evidence type="ECO:0000313" key="6">
    <source>
        <dbReference type="EMBL" id="WER41834.1"/>
    </source>
</evidence>